<evidence type="ECO:0000256" key="1">
    <source>
        <dbReference type="ARBA" id="ARBA00022729"/>
    </source>
</evidence>
<dbReference type="EMBL" id="ACPB03005485">
    <property type="status" value="NOT_ANNOTATED_CDS"/>
    <property type="molecule type" value="Genomic_DNA"/>
</dbReference>
<dbReference type="GO" id="GO:0007623">
    <property type="term" value="P:circadian rhythm"/>
    <property type="evidence" value="ECO:0007669"/>
    <property type="project" value="UniProtKB-ARBA"/>
</dbReference>
<dbReference type="Proteomes" id="UP000015103">
    <property type="component" value="Unassembled WGS sequence"/>
</dbReference>
<dbReference type="AlphaFoldDB" id="T1HEP5"/>
<dbReference type="InterPro" id="IPR010562">
    <property type="entry name" value="Haemolymph_juvenile_hormone-bd"/>
</dbReference>
<dbReference type="SMART" id="SM00700">
    <property type="entry name" value="JHBP"/>
    <property type="match status" value="1"/>
</dbReference>
<dbReference type="EnsemblMetazoa" id="RPRC002517-RA">
    <property type="protein sequence ID" value="RPRC002517-PA"/>
    <property type="gene ID" value="RPRC002517"/>
</dbReference>
<dbReference type="HOGENOM" id="CLU_069908_0_0_1"/>
<evidence type="ECO:0000256" key="3">
    <source>
        <dbReference type="ARBA" id="ARBA00060902"/>
    </source>
</evidence>
<protein>
    <submittedName>
        <fullName evidence="4">Hemolymph juvenile hormone binding protein</fullName>
    </submittedName>
</protein>
<dbReference type="RefSeq" id="XP_073985296.1">
    <property type="nucleotide sequence ID" value="XM_074129195.1"/>
</dbReference>
<evidence type="ECO:0000256" key="2">
    <source>
        <dbReference type="ARBA" id="ARBA00023108"/>
    </source>
</evidence>
<keyword evidence="2" id="KW-0090">Biological rhythms</keyword>
<organism evidence="4 5">
    <name type="scientific">Rhodnius prolixus</name>
    <name type="common">Triatomid bug</name>
    <dbReference type="NCBI Taxonomy" id="13249"/>
    <lineage>
        <taxon>Eukaryota</taxon>
        <taxon>Metazoa</taxon>
        <taxon>Ecdysozoa</taxon>
        <taxon>Arthropoda</taxon>
        <taxon>Hexapoda</taxon>
        <taxon>Insecta</taxon>
        <taxon>Pterygota</taxon>
        <taxon>Neoptera</taxon>
        <taxon>Paraneoptera</taxon>
        <taxon>Hemiptera</taxon>
        <taxon>Heteroptera</taxon>
        <taxon>Panheteroptera</taxon>
        <taxon>Cimicomorpha</taxon>
        <taxon>Reduviidae</taxon>
        <taxon>Triatominae</taxon>
        <taxon>Rhodnius</taxon>
    </lineage>
</organism>
<dbReference type="PANTHER" id="PTHR11008:SF14">
    <property type="entry name" value="CIRCADIAN CLOCK-CONTROLLED PROTEIN-LIKE PROTEIN"/>
    <property type="match status" value="1"/>
</dbReference>
<dbReference type="STRING" id="13249.T1HEP5"/>
<dbReference type="OMA" id="RVGDGNI"/>
<dbReference type="eggNOG" id="ENOG502S6G0">
    <property type="taxonomic scope" value="Eukaryota"/>
</dbReference>
<dbReference type="EMBL" id="ACPB03005486">
    <property type="status" value="NOT_ANNOTATED_CDS"/>
    <property type="molecule type" value="Genomic_DNA"/>
</dbReference>
<evidence type="ECO:0000313" key="5">
    <source>
        <dbReference type="Proteomes" id="UP000015103"/>
    </source>
</evidence>
<proteinExistence type="inferred from homology"/>
<evidence type="ECO:0000313" key="4">
    <source>
        <dbReference type="EnsemblMetazoa" id="RPRC002517-PA"/>
    </source>
</evidence>
<reference evidence="4" key="1">
    <citation type="submission" date="2015-05" db="UniProtKB">
        <authorList>
            <consortium name="EnsemblMetazoa"/>
        </authorList>
    </citation>
    <scope>IDENTIFICATION</scope>
</reference>
<dbReference type="InterPro" id="IPR038606">
    <property type="entry name" value="To_sf"/>
</dbReference>
<dbReference type="GeneID" id="141454680"/>
<dbReference type="VEuPathDB" id="VectorBase:RPRC002517"/>
<dbReference type="FunFam" id="3.15.10.30:FF:000001">
    <property type="entry name" value="Takeout-like protein 1"/>
    <property type="match status" value="1"/>
</dbReference>
<keyword evidence="1" id="KW-0732">Signal</keyword>
<name>T1HEP5_RHOPR</name>
<sequence>MLYTNLILTACLVLAVNLVECKKLPDFIPQCKKNDPKFDQCVLKAIEAVRPQLNKGIPKIRVPALEPLVIPQLNITRNLPNLDVKAYLSNIKVIGANTFSVTKLKCDTEALVLEMTVRLPLITATCNYDVDGRLLVIPLKGKGEFKGNFTDIVADVKGTGEIVSSKKGVKYVNIKTVRSKIKVGGQQSKVVNTDGDRNNEIITNTAFTFINQNWRQVLQVITPIMEETADAIIKSMGNNILRAIPYSELLPQ</sequence>
<dbReference type="Gene3D" id="3.15.10.30">
    <property type="entry name" value="Haemolymph juvenile hormone binding protein"/>
    <property type="match status" value="1"/>
</dbReference>
<dbReference type="PANTHER" id="PTHR11008">
    <property type="entry name" value="PROTEIN TAKEOUT-LIKE PROTEIN"/>
    <property type="match status" value="1"/>
</dbReference>
<dbReference type="GO" id="GO:0005615">
    <property type="term" value="C:extracellular space"/>
    <property type="evidence" value="ECO:0007669"/>
    <property type="project" value="TreeGrafter"/>
</dbReference>
<keyword evidence="5" id="KW-1185">Reference proteome</keyword>
<dbReference type="Pfam" id="PF06585">
    <property type="entry name" value="JHBP"/>
    <property type="match status" value="1"/>
</dbReference>
<comment type="similarity">
    <text evidence="3">Belongs to the TO family.</text>
</comment>
<accession>T1HEP5</accession>
<dbReference type="InParanoid" id="T1HEP5"/>